<dbReference type="PROSITE" id="PS51257">
    <property type="entry name" value="PROKAR_LIPOPROTEIN"/>
    <property type="match status" value="1"/>
</dbReference>
<protein>
    <recommendedName>
        <fullName evidence="6">Lipoprotein</fullName>
    </recommendedName>
</protein>
<organism evidence="3 5">
    <name type="scientific">Achromobacter ruhlandii</name>
    <dbReference type="NCBI Taxonomy" id="72557"/>
    <lineage>
        <taxon>Bacteria</taxon>
        <taxon>Pseudomonadati</taxon>
        <taxon>Pseudomonadota</taxon>
        <taxon>Betaproteobacteria</taxon>
        <taxon>Burkholderiales</taxon>
        <taxon>Alcaligenaceae</taxon>
        <taxon>Achromobacter</taxon>
    </lineage>
</organism>
<evidence type="ECO:0000313" key="4">
    <source>
        <dbReference type="Proteomes" id="UP000494161"/>
    </source>
</evidence>
<reference evidence="2 4" key="2">
    <citation type="submission" date="2020-04" db="EMBL/GenBank/DDBJ databases">
        <authorList>
            <person name="De Canck E."/>
        </authorList>
    </citation>
    <scope>NUCLEOTIDE SEQUENCE [LARGE SCALE GENOMIC DNA]</scope>
    <source>
        <strain evidence="2 4">LMG 7053</strain>
    </source>
</reference>
<keyword evidence="4" id="KW-1185">Reference proteome</keyword>
<reference evidence="3 5" key="1">
    <citation type="submission" date="2020-04" db="EMBL/GenBank/DDBJ databases">
        <title>Achromobacter ruhlandii genome sequencing and assembly.</title>
        <authorList>
            <person name="Martins R.C.R."/>
            <person name="Perdigao-Neto L.V."/>
            <person name="Levin A.S.S."/>
            <person name="Costa S.F."/>
        </authorList>
    </citation>
    <scope>NUCLEOTIDE SEQUENCE [LARGE SCALE GENOMIC DNA]</scope>
    <source>
        <strain evidence="3 5">9035ralo</strain>
    </source>
</reference>
<evidence type="ECO:0000313" key="5">
    <source>
        <dbReference type="Proteomes" id="UP000542405"/>
    </source>
</evidence>
<evidence type="ECO:0000313" key="3">
    <source>
        <dbReference type="EMBL" id="NMU90222.1"/>
    </source>
</evidence>
<evidence type="ECO:0008006" key="6">
    <source>
        <dbReference type="Google" id="ProtNLM"/>
    </source>
</evidence>
<dbReference type="EMBL" id="CADILJ010000026">
    <property type="protein sequence ID" value="CAB3950358.1"/>
    <property type="molecule type" value="Genomic_DNA"/>
</dbReference>
<sequence length="135" mass="14866">MKYAALILSAVLLQGCAGSPLSNLVMNQRYQTTSDVTASWVGASEDDLYMSWGPPQSSQVLSNGRAKIVSYGYAWVTNTSDSTTWNYVPEYSRCDQRFLVEDHIITRWFSSGGCPKRPKGAKLIPGDTPIPKPTL</sequence>
<accession>A0A848NHI9</accession>
<evidence type="ECO:0000256" key="1">
    <source>
        <dbReference type="SAM" id="SignalP"/>
    </source>
</evidence>
<feature type="signal peptide" evidence="1">
    <location>
        <begin position="1"/>
        <end position="17"/>
    </location>
</feature>
<dbReference type="AlphaFoldDB" id="A0A848NHI9"/>
<comment type="caution">
    <text evidence="3">The sequence shown here is derived from an EMBL/GenBank/DDBJ whole genome shotgun (WGS) entry which is preliminary data.</text>
</comment>
<dbReference type="Proteomes" id="UP000542405">
    <property type="component" value="Unassembled WGS sequence"/>
</dbReference>
<name>A0A848NHI9_9BURK</name>
<feature type="chain" id="PRO_5033004618" description="Lipoprotein" evidence="1">
    <location>
        <begin position="18"/>
        <end position="135"/>
    </location>
</feature>
<gene>
    <name evidence="3" type="ORF">HGQ98_10315</name>
    <name evidence="2" type="ORF">LMG7053_03161</name>
</gene>
<dbReference type="GeneID" id="55559508"/>
<keyword evidence="1" id="KW-0732">Signal</keyword>
<proteinExistence type="predicted"/>
<dbReference type="RefSeq" id="WP_049072795.1">
    <property type="nucleotide sequence ID" value="NZ_CADIJL010000048.1"/>
</dbReference>
<dbReference type="EMBL" id="JABBZE010000083">
    <property type="protein sequence ID" value="NMU90222.1"/>
    <property type="molecule type" value="Genomic_DNA"/>
</dbReference>
<evidence type="ECO:0000313" key="2">
    <source>
        <dbReference type="EMBL" id="CAB3950358.1"/>
    </source>
</evidence>
<dbReference type="Proteomes" id="UP000494161">
    <property type="component" value="Unassembled WGS sequence"/>
</dbReference>